<dbReference type="RefSeq" id="WP_386145407.1">
    <property type="nucleotide sequence ID" value="NZ_JBHMCG010000224.1"/>
</dbReference>
<accession>A0ABV5RNW7</accession>
<comment type="caution">
    <text evidence="2">The sequence shown here is derived from an EMBL/GenBank/DDBJ whole genome shotgun (WGS) entry which is preliminary data.</text>
</comment>
<protein>
    <submittedName>
        <fullName evidence="2">Oxidoreductase C-terminal domain-containing protein</fullName>
    </submittedName>
</protein>
<feature type="domain" description="Reductase C-terminal" evidence="1">
    <location>
        <begin position="51"/>
        <end position="118"/>
    </location>
</feature>
<gene>
    <name evidence="2" type="ORF">ACFFTL_46845</name>
</gene>
<dbReference type="SUPFAM" id="SSF55424">
    <property type="entry name" value="FAD/NAD-linked reductases, dimerisation (C-terminal) domain"/>
    <property type="match status" value="1"/>
</dbReference>
<dbReference type="Pfam" id="PF14759">
    <property type="entry name" value="Reductase_C"/>
    <property type="match status" value="1"/>
</dbReference>
<organism evidence="2 3">
    <name type="scientific">Streptomyces yanii</name>
    <dbReference type="NCBI Taxonomy" id="78510"/>
    <lineage>
        <taxon>Bacteria</taxon>
        <taxon>Bacillati</taxon>
        <taxon>Actinomycetota</taxon>
        <taxon>Actinomycetes</taxon>
        <taxon>Kitasatosporales</taxon>
        <taxon>Streptomycetaceae</taxon>
        <taxon>Streptomyces</taxon>
    </lineage>
</organism>
<dbReference type="InterPro" id="IPR028202">
    <property type="entry name" value="Reductase_C"/>
</dbReference>
<name>A0ABV5RNW7_9ACTN</name>
<evidence type="ECO:0000313" key="3">
    <source>
        <dbReference type="Proteomes" id="UP001589710"/>
    </source>
</evidence>
<keyword evidence="3" id="KW-1185">Reference proteome</keyword>
<dbReference type="InterPro" id="IPR016156">
    <property type="entry name" value="FAD/NAD-linked_Rdtase_dimer_sf"/>
</dbReference>
<dbReference type="Gene3D" id="3.30.390.30">
    <property type="match status" value="1"/>
</dbReference>
<reference evidence="2 3" key="1">
    <citation type="submission" date="2024-09" db="EMBL/GenBank/DDBJ databases">
        <authorList>
            <person name="Sun Q."/>
            <person name="Mori K."/>
        </authorList>
    </citation>
    <scope>NUCLEOTIDE SEQUENCE [LARGE SCALE GENOMIC DNA]</scope>
    <source>
        <strain evidence="2 3">JCM 3331</strain>
    </source>
</reference>
<dbReference type="EMBL" id="JBHMCG010000224">
    <property type="protein sequence ID" value="MFB9579572.1"/>
    <property type="molecule type" value="Genomic_DNA"/>
</dbReference>
<sequence>MTSRTRNGPTERSAAGEAFRNETAALRAAGFRIGFPPRLKAGIPSEEEGWGEKIQFAGRAAAEDRTAVVLDRPDRRRFALAYVRGDRLRGASVVNAPRVLATLRRLVAAGASLDDAFAAVQI</sequence>
<proteinExistence type="predicted"/>
<evidence type="ECO:0000313" key="2">
    <source>
        <dbReference type="EMBL" id="MFB9579572.1"/>
    </source>
</evidence>
<dbReference type="Proteomes" id="UP001589710">
    <property type="component" value="Unassembled WGS sequence"/>
</dbReference>
<evidence type="ECO:0000259" key="1">
    <source>
        <dbReference type="Pfam" id="PF14759"/>
    </source>
</evidence>